<organism evidence="2 3">
    <name type="scientific">Gilvimarinus algae</name>
    <dbReference type="NCBI Taxonomy" id="3058037"/>
    <lineage>
        <taxon>Bacteria</taxon>
        <taxon>Pseudomonadati</taxon>
        <taxon>Pseudomonadota</taxon>
        <taxon>Gammaproteobacteria</taxon>
        <taxon>Cellvibrionales</taxon>
        <taxon>Cellvibrionaceae</taxon>
        <taxon>Gilvimarinus</taxon>
    </lineage>
</organism>
<gene>
    <name evidence="2" type="ORF">QWI16_16015</name>
</gene>
<dbReference type="EMBL" id="JAULRT010000062">
    <property type="protein sequence ID" value="MDO3383689.1"/>
    <property type="molecule type" value="Genomic_DNA"/>
</dbReference>
<evidence type="ECO:0008006" key="4">
    <source>
        <dbReference type="Google" id="ProtNLM"/>
    </source>
</evidence>
<name>A0ABT8THW2_9GAMM</name>
<comment type="caution">
    <text evidence="2">The sequence shown here is derived from an EMBL/GenBank/DDBJ whole genome shotgun (WGS) entry which is preliminary data.</text>
</comment>
<keyword evidence="1" id="KW-1133">Transmembrane helix</keyword>
<sequence length="242" mass="27598">MNRGAVLFWGILFFSLTIVVSIEPPLLKAFEGSNLARLLVAESFKAWVIAITTSGFVGFLVYFLTVTLPEEELVKSRRKVLDSCVLTLVNQLRKPGIFDHQAAIKFADFDDYTDEWFEREIRMLSTPYEAVQEGIPRASCGSYKSFVSVKGMAEVAFTKYDSFKETSALAVDISPELYMAWLEVTNRVYQLKWQYAELYESTAEPQIGLNEANTLRQMAKDFIEAAQLWKNNQLIELIKEKA</sequence>
<reference evidence="2" key="1">
    <citation type="submission" date="2023-07" db="EMBL/GenBank/DDBJ databases">
        <title>Gilvimarinus algae sp. nov., isolated from the surface of Kelp.</title>
        <authorList>
            <person name="Sun Y.Y."/>
            <person name="Gong Y."/>
            <person name="Du Z.J."/>
        </authorList>
    </citation>
    <scope>NUCLEOTIDE SEQUENCE</scope>
    <source>
        <strain evidence="2">SDUM040014</strain>
    </source>
</reference>
<keyword evidence="1" id="KW-0472">Membrane</keyword>
<evidence type="ECO:0000313" key="2">
    <source>
        <dbReference type="EMBL" id="MDO3383689.1"/>
    </source>
</evidence>
<feature type="transmembrane region" description="Helical" evidence="1">
    <location>
        <begin position="45"/>
        <end position="68"/>
    </location>
</feature>
<proteinExistence type="predicted"/>
<dbReference type="RefSeq" id="WP_302714618.1">
    <property type="nucleotide sequence ID" value="NZ_JAULRT010000062.1"/>
</dbReference>
<dbReference type="Proteomes" id="UP001168380">
    <property type="component" value="Unassembled WGS sequence"/>
</dbReference>
<keyword evidence="1" id="KW-0812">Transmembrane</keyword>
<evidence type="ECO:0000256" key="1">
    <source>
        <dbReference type="SAM" id="Phobius"/>
    </source>
</evidence>
<evidence type="ECO:0000313" key="3">
    <source>
        <dbReference type="Proteomes" id="UP001168380"/>
    </source>
</evidence>
<protein>
    <recommendedName>
        <fullName evidence="4">DUF4760 domain-containing protein</fullName>
    </recommendedName>
</protein>
<accession>A0ABT8THW2</accession>
<keyword evidence="3" id="KW-1185">Reference proteome</keyword>